<proteinExistence type="predicted"/>
<feature type="compositionally biased region" description="Low complexity" evidence="1">
    <location>
        <begin position="71"/>
        <end position="85"/>
    </location>
</feature>
<keyword evidence="3" id="KW-1185">Reference proteome</keyword>
<accession>A0A6D2K3J8</accession>
<evidence type="ECO:0000313" key="3">
    <source>
        <dbReference type="Proteomes" id="UP000467841"/>
    </source>
</evidence>
<dbReference type="PANTHER" id="PTHR34952">
    <property type="entry name" value="OS05G0113500 PROTEIN"/>
    <property type="match status" value="1"/>
</dbReference>
<protein>
    <submittedName>
        <fullName evidence="2">Uncharacterized protein</fullName>
    </submittedName>
</protein>
<feature type="region of interest" description="Disordered" evidence="1">
    <location>
        <begin position="69"/>
        <end position="104"/>
    </location>
</feature>
<dbReference type="Proteomes" id="UP000467841">
    <property type="component" value="Unassembled WGS sequence"/>
</dbReference>
<gene>
    <name evidence="2" type="ORF">MERR_LOCUS33478</name>
</gene>
<feature type="compositionally biased region" description="Low complexity" evidence="1">
    <location>
        <begin position="214"/>
        <end position="225"/>
    </location>
</feature>
<dbReference type="EMBL" id="CACVBM020001340">
    <property type="protein sequence ID" value="CAA7046243.1"/>
    <property type="molecule type" value="Genomic_DNA"/>
</dbReference>
<name>A0A6D2K3J8_9BRAS</name>
<organism evidence="2 3">
    <name type="scientific">Microthlaspi erraticum</name>
    <dbReference type="NCBI Taxonomy" id="1685480"/>
    <lineage>
        <taxon>Eukaryota</taxon>
        <taxon>Viridiplantae</taxon>
        <taxon>Streptophyta</taxon>
        <taxon>Embryophyta</taxon>
        <taxon>Tracheophyta</taxon>
        <taxon>Spermatophyta</taxon>
        <taxon>Magnoliopsida</taxon>
        <taxon>eudicotyledons</taxon>
        <taxon>Gunneridae</taxon>
        <taxon>Pentapetalae</taxon>
        <taxon>rosids</taxon>
        <taxon>malvids</taxon>
        <taxon>Brassicales</taxon>
        <taxon>Brassicaceae</taxon>
        <taxon>Coluteocarpeae</taxon>
        <taxon>Microthlaspi</taxon>
    </lineage>
</organism>
<dbReference type="AlphaFoldDB" id="A0A6D2K3J8"/>
<evidence type="ECO:0000313" key="2">
    <source>
        <dbReference type="EMBL" id="CAA7046243.1"/>
    </source>
</evidence>
<evidence type="ECO:0000256" key="1">
    <source>
        <dbReference type="SAM" id="MobiDB-lite"/>
    </source>
</evidence>
<dbReference type="OrthoDB" id="2016966at2759"/>
<reference evidence="2" key="1">
    <citation type="submission" date="2020-01" db="EMBL/GenBank/DDBJ databases">
        <authorList>
            <person name="Mishra B."/>
        </authorList>
    </citation>
    <scope>NUCLEOTIDE SEQUENCE [LARGE SCALE GENOMIC DNA]</scope>
</reference>
<sequence length="258" mass="27896">MCEFRLIPAIKGGREKHGKSLQRLRVSWAEDVDRFGVSHVSGARFVTDELLLDMSSVCGRLDFKDAESHLESSSASSPNGSNQISCMGSEDAQESEGDGSSGYIHQSVNEEESKDISEPISESLNAEGEDKNVGIAVQDSFSESVSVAPIIIPAIKGSREKHGKSLEKLRVSWAEDVYDPTPSIVSHTRSKKQQQTQKSKSRDNLKKNGKKGQKGSSNSSSSSSRGSKDKKSSSPSRSKQSRDKFGWGAQMPIVAASS</sequence>
<comment type="caution">
    <text evidence="2">The sequence shown here is derived from an EMBL/GenBank/DDBJ whole genome shotgun (WGS) entry which is preliminary data.</text>
</comment>
<dbReference type="PANTHER" id="PTHR34952:SF2">
    <property type="entry name" value="OS05G0113500 PROTEIN"/>
    <property type="match status" value="1"/>
</dbReference>
<feature type="region of interest" description="Disordered" evidence="1">
    <location>
        <begin position="170"/>
        <end position="258"/>
    </location>
</feature>